<feature type="domain" description="Radical SAM core" evidence="8">
    <location>
        <begin position="21"/>
        <end position="168"/>
    </location>
</feature>
<dbReference type="Proteomes" id="UP000245462">
    <property type="component" value="Unassembled WGS sequence"/>
</dbReference>
<comment type="caution">
    <text evidence="9">The sequence shown here is derived from an EMBL/GenBank/DDBJ whole genome shotgun (WGS) entry which is preliminary data.</text>
</comment>
<evidence type="ECO:0000313" key="10">
    <source>
        <dbReference type="Proteomes" id="UP000245462"/>
    </source>
</evidence>
<dbReference type="SUPFAM" id="SSF102114">
    <property type="entry name" value="Radical SAM enzymes"/>
    <property type="match status" value="1"/>
</dbReference>
<keyword evidence="10" id="KW-1185">Reference proteome</keyword>
<dbReference type="GeneID" id="94550883"/>
<name>A0A2U1FCJ9_9PORP</name>
<evidence type="ECO:0000256" key="1">
    <source>
        <dbReference type="ARBA" id="ARBA00001966"/>
    </source>
</evidence>
<comment type="function">
    <text evidence="7">Activation of anaerobic ribonucleoside-triphosphate reductase under anaerobic conditions by generation of an organic free radical, using S-adenosylmethionine and reduced flavodoxin as cosubstrates to produce 5'-deoxy-adenosine.</text>
</comment>
<dbReference type="GO" id="GO:0051539">
    <property type="term" value="F:4 iron, 4 sulfur cluster binding"/>
    <property type="evidence" value="ECO:0007669"/>
    <property type="project" value="UniProtKB-KW"/>
</dbReference>
<dbReference type="SFLD" id="SFLDG01063">
    <property type="entry name" value="activating_enzymes__group_1"/>
    <property type="match status" value="1"/>
</dbReference>
<evidence type="ECO:0000256" key="7">
    <source>
        <dbReference type="PIRNR" id="PIRNR000368"/>
    </source>
</evidence>
<dbReference type="PIRSF" id="PIRSF000368">
    <property type="entry name" value="NrdG"/>
    <property type="match status" value="1"/>
</dbReference>
<dbReference type="EC" id="1.97.1.-" evidence="7"/>
<dbReference type="InterPro" id="IPR058240">
    <property type="entry name" value="rSAM_sf"/>
</dbReference>
<dbReference type="InterPro" id="IPR012837">
    <property type="entry name" value="NrdG"/>
</dbReference>
<sequence length="168" mass="18801">MSESIESYGIRLLNVYRETICDGPGLRYSIYLAGCRHACPGCHNPESWDPEAGVLLTDSILSQIIKEIKDNPLLDGITLSGGDPFYNPAGLASLLRTMRTSCSLPIWCYTGYTLEVLKADPLLAIPLIYIDVLVEGPFVRELFDPTLRWRGSRNQRVIRLSDNAILER</sequence>
<reference evidence="9 10" key="1">
    <citation type="submission" date="2018-04" db="EMBL/GenBank/DDBJ databases">
        <title>Genomic Encyclopedia of Type Strains, Phase IV (KMG-IV): sequencing the most valuable type-strain genomes for metagenomic binning, comparative biology and taxonomic classification.</title>
        <authorList>
            <person name="Goeker M."/>
        </authorList>
    </citation>
    <scope>NUCLEOTIDE SEQUENCE [LARGE SCALE GENOMIC DNA]</scope>
    <source>
        <strain evidence="9 10">DSM 28520</strain>
    </source>
</reference>
<evidence type="ECO:0000256" key="3">
    <source>
        <dbReference type="ARBA" id="ARBA00022691"/>
    </source>
</evidence>
<dbReference type="Gene3D" id="3.20.20.70">
    <property type="entry name" value="Aldolase class I"/>
    <property type="match status" value="1"/>
</dbReference>
<dbReference type="GO" id="GO:0046872">
    <property type="term" value="F:metal ion binding"/>
    <property type="evidence" value="ECO:0007669"/>
    <property type="project" value="UniProtKB-KW"/>
</dbReference>
<dbReference type="OrthoDB" id="9782387at2"/>
<dbReference type="NCBIfam" id="TIGR02491">
    <property type="entry name" value="NrdG"/>
    <property type="match status" value="1"/>
</dbReference>
<dbReference type="PANTHER" id="PTHR30352:SF2">
    <property type="entry name" value="ANAEROBIC RIBONUCLEOSIDE-TRIPHOSPHATE REDUCTASE-ACTIVATING PROTEIN"/>
    <property type="match status" value="1"/>
</dbReference>
<keyword evidence="2" id="KW-0004">4Fe-4S</keyword>
<gene>
    <name evidence="9" type="ORF">C7382_108107</name>
</gene>
<comment type="similarity">
    <text evidence="7">Belongs to the organic radical-activating enzymes family.</text>
</comment>
<evidence type="ECO:0000256" key="5">
    <source>
        <dbReference type="ARBA" id="ARBA00023004"/>
    </source>
</evidence>
<keyword evidence="5" id="KW-0408">Iron</keyword>
<dbReference type="PROSITE" id="PS51918">
    <property type="entry name" value="RADICAL_SAM"/>
    <property type="match status" value="1"/>
</dbReference>
<evidence type="ECO:0000256" key="6">
    <source>
        <dbReference type="ARBA" id="ARBA00023014"/>
    </source>
</evidence>
<dbReference type="EMBL" id="QEKY01000008">
    <property type="protein sequence ID" value="PVZ09917.1"/>
    <property type="molecule type" value="Genomic_DNA"/>
</dbReference>
<evidence type="ECO:0000313" key="9">
    <source>
        <dbReference type="EMBL" id="PVZ09917.1"/>
    </source>
</evidence>
<dbReference type="RefSeq" id="WP_116679412.1">
    <property type="nucleotide sequence ID" value="NZ_JBGXZY010000060.1"/>
</dbReference>
<dbReference type="SFLD" id="SFLDF00299">
    <property type="entry name" value="anaerobic_ribonucleoside-triph"/>
    <property type="match status" value="1"/>
</dbReference>
<accession>A0A2U1FCJ9</accession>
<dbReference type="GO" id="GO:0004748">
    <property type="term" value="F:ribonucleoside-diphosphate reductase activity, thioredoxin disulfide as acceptor"/>
    <property type="evidence" value="ECO:0007669"/>
    <property type="project" value="TreeGrafter"/>
</dbReference>
<dbReference type="SFLD" id="SFLDG01066">
    <property type="entry name" value="organic_radical-activating_enz"/>
    <property type="match status" value="1"/>
</dbReference>
<protein>
    <recommendedName>
        <fullName evidence="7">Anaerobic ribonucleoside-triphosphate reductase-activating protein</fullName>
        <ecNumber evidence="7">1.97.1.-</ecNumber>
    </recommendedName>
</protein>
<proteinExistence type="inferred from homology"/>
<keyword evidence="6" id="KW-0411">Iron-sulfur</keyword>
<comment type="cofactor">
    <cofactor evidence="1">
        <name>[4Fe-4S] cluster</name>
        <dbReference type="ChEBI" id="CHEBI:49883"/>
    </cofactor>
</comment>
<keyword evidence="7" id="KW-0560">Oxidoreductase</keyword>
<evidence type="ECO:0000256" key="4">
    <source>
        <dbReference type="ARBA" id="ARBA00022723"/>
    </source>
</evidence>
<dbReference type="GO" id="GO:0043365">
    <property type="term" value="F:[formate-C-acetyltransferase]-activating enzyme activity"/>
    <property type="evidence" value="ECO:0007669"/>
    <property type="project" value="InterPro"/>
</dbReference>
<dbReference type="InterPro" id="IPR013785">
    <property type="entry name" value="Aldolase_TIM"/>
</dbReference>
<keyword evidence="4" id="KW-0479">Metal-binding</keyword>
<dbReference type="Pfam" id="PF13353">
    <property type="entry name" value="Fer4_12"/>
    <property type="match status" value="1"/>
</dbReference>
<dbReference type="PANTHER" id="PTHR30352">
    <property type="entry name" value="PYRUVATE FORMATE-LYASE-ACTIVATING ENZYME"/>
    <property type="match status" value="1"/>
</dbReference>
<dbReference type="SFLD" id="SFLDS00029">
    <property type="entry name" value="Radical_SAM"/>
    <property type="match status" value="1"/>
</dbReference>
<keyword evidence="3" id="KW-0949">S-adenosyl-L-methionine</keyword>
<dbReference type="InterPro" id="IPR007197">
    <property type="entry name" value="rSAM"/>
</dbReference>
<organism evidence="9 10">
    <name type="scientific">Porphyromonas loveana</name>
    <dbReference type="NCBI Taxonomy" id="1884669"/>
    <lineage>
        <taxon>Bacteria</taxon>
        <taxon>Pseudomonadati</taxon>
        <taxon>Bacteroidota</taxon>
        <taxon>Bacteroidia</taxon>
        <taxon>Bacteroidales</taxon>
        <taxon>Porphyromonadaceae</taxon>
        <taxon>Porphyromonas</taxon>
    </lineage>
</organism>
<evidence type="ECO:0000259" key="8">
    <source>
        <dbReference type="PROSITE" id="PS51918"/>
    </source>
</evidence>
<dbReference type="AlphaFoldDB" id="A0A2U1FCJ9"/>
<evidence type="ECO:0000256" key="2">
    <source>
        <dbReference type="ARBA" id="ARBA00022485"/>
    </source>
</evidence>
<dbReference type="InterPro" id="IPR034457">
    <property type="entry name" value="Organic_radical-activating"/>
</dbReference>